<dbReference type="GO" id="GO:0045505">
    <property type="term" value="F:dynein intermediate chain binding"/>
    <property type="evidence" value="ECO:0007669"/>
    <property type="project" value="InterPro"/>
</dbReference>
<dbReference type="InterPro" id="IPR041228">
    <property type="entry name" value="Dynein_C"/>
</dbReference>
<feature type="domain" description="Dynein heavy chain ATP-binding dynein motor region" evidence="6">
    <location>
        <begin position="1006"/>
        <end position="1221"/>
    </location>
</feature>
<dbReference type="Pfam" id="PF12775">
    <property type="entry name" value="AAA_7"/>
    <property type="match status" value="1"/>
</dbReference>
<dbReference type="InterPro" id="IPR041658">
    <property type="entry name" value="AAA_lid_11"/>
</dbReference>
<dbReference type="Gene3D" id="1.10.8.720">
    <property type="entry name" value="Region D6 of dynein motor"/>
    <property type="match status" value="1"/>
</dbReference>
<dbReference type="GO" id="GO:0008569">
    <property type="term" value="F:minus-end-directed microtubule motor activity"/>
    <property type="evidence" value="ECO:0007669"/>
    <property type="project" value="InterPro"/>
</dbReference>
<evidence type="ECO:0000256" key="1">
    <source>
        <dbReference type="ARBA" id="ARBA00008887"/>
    </source>
</evidence>
<comment type="caution">
    <text evidence="10">The sequence shown here is derived from an EMBL/GenBank/DDBJ whole genome shotgun (WGS) entry which is preliminary data.</text>
</comment>
<comment type="similarity">
    <text evidence="1">Belongs to the dynein heavy chain family.</text>
</comment>
<dbReference type="EMBL" id="JARQZJ010000031">
    <property type="protein sequence ID" value="KAK9874446.1"/>
    <property type="molecule type" value="Genomic_DNA"/>
</dbReference>
<dbReference type="Pfam" id="PF12781">
    <property type="entry name" value="AAA_9"/>
    <property type="match status" value="1"/>
</dbReference>
<evidence type="ECO:0000259" key="3">
    <source>
        <dbReference type="Pfam" id="PF03028"/>
    </source>
</evidence>
<evidence type="ECO:0000313" key="11">
    <source>
        <dbReference type="Proteomes" id="UP001431783"/>
    </source>
</evidence>
<dbReference type="InterPro" id="IPR026983">
    <property type="entry name" value="DHC"/>
</dbReference>
<dbReference type="Proteomes" id="UP001431783">
    <property type="component" value="Unassembled WGS sequence"/>
</dbReference>
<dbReference type="SUPFAM" id="SSF52540">
    <property type="entry name" value="P-loop containing nucleoside triphosphate hydrolases"/>
    <property type="match status" value="2"/>
</dbReference>
<organism evidence="10 11">
    <name type="scientific">Henosepilachna vigintioctopunctata</name>
    <dbReference type="NCBI Taxonomy" id="420089"/>
    <lineage>
        <taxon>Eukaryota</taxon>
        <taxon>Metazoa</taxon>
        <taxon>Ecdysozoa</taxon>
        <taxon>Arthropoda</taxon>
        <taxon>Hexapoda</taxon>
        <taxon>Insecta</taxon>
        <taxon>Pterygota</taxon>
        <taxon>Neoptera</taxon>
        <taxon>Endopterygota</taxon>
        <taxon>Coleoptera</taxon>
        <taxon>Polyphaga</taxon>
        <taxon>Cucujiformia</taxon>
        <taxon>Coccinelloidea</taxon>
        <taxon>Coccinellidae</taxon>
        <taxon>Epilachninae</taxon>
        <taxon>Epilachnini</taxon>
        <taxon>Henosepilachna</taxon>
    </lineage>
</organism>
<dbReference type="Pfam" id="PF12777">
    <property type="entry name" value="MT"/>
    <property type="match status" value="1"/>
</dbReference>
<dbReference type="GO" id="GO:0030286">
    <property type="term" value="C:dynein complex"/>
    <property type="evidence" value="ECO:0007669"/>
    <property type="project" value="InterPro"/>
</dbReference>
<feature type="domain" description="Dynein heavy chain AAA module D4" evidence="5">
    <location>
        <begin position="358"/>
        <end position="616"/>
    </location>
</feature>
<dbReference type="Pfam" id="PF18198">
    <property type="entry name" value="AAA_lid_11"/>
    <property type="match status" value="1"/>
</dbReference>
<dbReference type="InterPro" id="IPR024743">
    <property type="entry name" value="Dynein_HC_stalk"/>
</dbReference>
<feature type="coiled-coil region" evidence="2">
    <location>
        <begin position="846"/>
        <end position="915"/>
    </location>
</feature>
<feature type="domain" description="Dynein heavy chain AAA lid" evidence="7">
    <location>
        <begin position="1636"/>
        <end position="1757"/>
    </location>
</feature>
<reference evidence="10 11" key="1">
    <citation type="submission" date="2023-03" db="EMBL/GenBank/DDBJ databases">
        <title>Genome insight into feeding habits of ladybird beetles.</title>
        <authorList>
            <person name="Li H.-S."/>
            <person name="Huang Y.-H."/>
            <person name="Pang H."/>
        </authorList>
    </citation>
    <scope>NUCLEOTIDE SEQUENCE [LARGE SCALE GENOMIC DNA]</scope>
    <source>
        <strain evidence="10">SYSU_2023b</strain>
        <tissue evidence="10">Whole body</tissue>
    </source>
</reference>
<dbReference type="InterPro" id="IPR054354">
    <property type="entry name" value="DYNC2H1-like_lid"/>
</dbReference>
<evidence type="ECO:0000259" key="6">
    <source>
        <dbReference type="Pfam" id="PF12781"/>
    </source>
</evidence>
<evidence type="ECO:0000259" key="8">
    <source>
        <dbReference type="Pfam" id="PF18199"/>
    </source>
</evidence>
<dbReference type="GO" id="GO:0051959">
    <property type="term" value="F:dynein light intermediate chain binding"/>
    <property type="evidence" value="ECO:0007669"/>
    <property type="project" value="InterPro"/>
</dbReference>
<feature type="domain" description="Dynein 2 heavy chain 1 cytoplasmic ATPase lid" evidence="9">
    <location>
        <begin position="208"/>
        <end position="287"/>
    </location>
</feature>
<dbReference type="GO" id="GO:0007018">
    <property type="term" value="P:microtubule-based movement"/>
    <property type="evidence" value="ECO:0007669"/>
    <property type="project" value="InterPro"/>
</dbReference>
<evidence type="ECO:0000313" key="10">
    <source>
        <dbReference type="EMBL" id="KAK9874446.1"/>
    </source>
</evidence>
<dbReference type="Gene3D" id="1.20.920.30">
    <property type="match status" value="1"/>
</dbReference>
<dbReference type="Gene3D" id="1.20.920.20">
    <property type="match status" value="1"/>
</dbReference>
<dbReference type="InterPro" id="IPR035706">
    <property type="entry name" value="AAA_9"/>
</dbReference>
<dbReference type="Gene3D" id="1.20.1270.280">
    <property type="match status" value="1"/>
</dbReference>
<keyword evidence="2" id="KW-0175">Coiled coil</keyword>
<sequence>MITEIYSDDILVPTSDTMRNVSILNMHVSNNVPILLLGPTGQGKTLCIKHFINHVMNKSKFSSIFVKCIPRLTPKKLQSFIKSSFIKKISFHETKSAKKNLIVIEDLNVITLDKFKVSSVIEFLRQILDHSFWYDGVNFEKKYIENLAFVSSMGSNGELRKNISPRLMKHFSIFYTNNICSDNIQRIFTNTLVVVWKQNGFASDIALLANTVVNAFWCIYEFCCTKFRSSPLKFSYSYSIWDFRKALSGLFLLKKESADANKKIYQKLWIHECIRVFGDRLVETKEKNMLFQKIIDTYENTFKESLDETFNGINAMDIDKKVIFGCTNNLRYEEIELSNISEKIREILKKCPILGTKKLVLFDEFLMQVVKISRILSIENSNVLIMGMHGTGRKTLTEIASIMHNCHLFVPPILYKYNISKWHENFKKILLETGGRGNKGVMYLNEEHFKYQFILEDINSFLKNGDLIDLFEIEEEPMILNLVRLDAQHGNPNLNISSESVYAYFVNRCREKLHIIMSFSCESNIVERRIHLFQSLTKFCTAIWFNEWSDNAIMEIANEWIKDSEICDSLKVAIPEIFVHFYQEGKLLVKSVFHDIDRKYSISTAAYIEFLEMFVAIMNDELIQLNKTKEKYLTGLRKLKYADNQIRQLQESLAAYQLQLKIMTKKAAQMTRQIAKESLEVERASDLVKKDEQVANKQAEAAAVLKLDCEADLAQAIPILEDAIQALNTLKPSDITLVKSMKNPPDAIKLVMAAVCVIKDVKPDRIPDPSTGRKLIDYWGPSKRILGDMNFLQTLKDFDKDHIKSEIMVKIRKDYLPHKDFKPHVVAKASSAAEGLCKWIIAMDMYDNVAKEVAPKKDKLEKAEKEYAQTIAILNEKKAEVDRLEKQLAKLSAKLQEANKRQNRVQRAADRCNAKLERSLILISGFENEKIMWTQYVTDLNHKRHCLVGDVILTSATISYLSAMPVDQRRNILKSWHYCLNNNNVPRSDNWRLDKNLTSMGLVDLRALPEEDYFIENCIIYNYSYKSPLFIDPHGMAKKWIERTIDKNLLHIIKYRHSNLVSEIEYCLKLGKYLLVENIGEEFTSAFNTLLHKDINGKNSEPVIIIEGKQFIYDKNFKLFMTTTLRSPNHKSQLSNKVKIINFSLTKNALQKKLLNVVIKTENALVGKQMNIYKKKNIANKNLLQKYEEKILKTLSEAENDLLEDNKALKILDDTKKLSEETGKNNYISEKFVVNFEKLKVHFSEFSHHASMLFFCIEDFWKIKGICRFSVQWFLRSYRQAILEAPLSGSIEKRVQNVTSFFIYKISRMVLRMVHEKDVLNFLFHLSFNILIFRNEIDSMEIEILYKREKHEMDSIAKKMLKDLSNYGDYENDPSLNKVEKFASQQLLCVKNIEILEKLGVFKGLQASMKEEKVAWESFLSLKNPEKHQLPGNWTNKLNTFQKFLLVQTLRADRTNECIKTLVSHVLGEEYIQPKGFDFEELYSESFCLSPILLLTSDNNSPLNNLKNFAVRKKFYNKFRAMCLSETNIRKAENLIQEGQKGGLWICLINCHLTKSWLFQLESICEAMTYENTNENFRLWLISDISFKLPDTLVEKCVKIIYEYSESFKENLLVSYKDFSDDINIFEYQKYSHRITRLIYRVICFHWVILWRQKYESLGWNYPFNFSNFDLKFATMDIPHIVNTFESDEALKFFIGKCSYSGQMLDQMDHKLSNILIEEFLSFNYLTPFSFPAKNDVHDFTDQIKKLPSEETADMICCNNIVLTRKNINESRSFTSYILSIGGVWNNNFDGLQVIEMVDNILQLLNVEIENKNTHKENNDSLKIILQREIQLHVKLVMHIKHTLLTLRDLLSNNHFLPPYLQDVVSDLCVNKISKLFFKYSFMTVQNFSSYIHSLRKRLLFFKNWNDNGTPDSFWISSFFYPNSFLSLQNTIYAQKVGEPITNFSNIYAIQRCPELTNGINIYGLYLMNAKYKKFENSVELLPEKVYFDPMPSISIIPVFNEIVKSFICPVYRINSTASIEKCNAIFKNFIFSVHVQSTIQDSTLTKLGVSLTCECP</sequence>
<gene>
    <name evidence="10" type="ORF">WA026_002785</name>
</gene>
<feature type="coiled-coil region" evidence="2">
    <location>
        <begin position="639"/>
        <end position="673"/>
    </location>
</feature>
<feature type="domain" description="Dynein heavy chain region D6 P-loop" evidence="3">
    <location>
        <begin position="1489"/>
        <end position="1601"/>
    </location>
</feature>
<keyword evidence="11" id="KW-1185">Reference proteome</keyword>
<dbReference type="PANTHER" id="PTHR45703:SF36">
    <property type="entry name" value="DYNEIN HEAVY CHAIN, CYTOPLASMIC"/>
    <property type="match status" value="1"/>
</dbReference>
<evidence type="ECO:0000256" key="2">
    <source>
        <dbReference type="SAM" id="Coils"/>
    </source>
</evidence>
<dbReference type="Gene3D" id="1.10.8.1220">
    <property type="match status" value="1"/>
</dbReference>
<dbReference type="InterPro" id="IPR024317">
    <property type="entry name" value="Dynein_heavy_chain_D4_dom"/>
</dbReference>
<protein>
    <submittedName>
        <fullName evidence="10">Uncharacterized protein</fullName>
    </submittedName>
</protein>
<dbReference type="Pfam" id="PF22597">
    <property type="entry name" value="DYN_lid"/>
    <property type="match status" value="1"/>
</dbReference>
<dbReference type="InterPro" id="IPR042219">
    <property type="entry name" value="AAA_lid_11_sf"/>
</dbReference>
<evidence type="ECO:0000259" key="4">
    <source>
        <dbReference type="Pfam" id="PF12777"/>
    </source>
</evidence>
<name>A0AAW1U1Q0_9CUCU</name>
<dbReference type="FunFam" id="1.20.920.20:FF:000006">
    <property type="entry name" value="Dynein, axonemal, heavy chain 6"/>
    <property type="match status" value="1"/>
</dbReference>
<dbReference type="Pfam" id="PF03028">
    <property type="entry name" value="Dynein_heavy"/>
    <property type="match status" value="1"/>
</dbReference>
<dbReference type="InterPro" id="IPR027417">
    <property type="entry name" value="P-loop_NTPase"/>
</dbReference>
<dbReference type="PANTHER" id="PTHR45703">
    <property type="entry name" value="DYNEIN HEAVY CHAIN"/>
    <property type="match status" value="1"/>
</dbReference>
<evidence type="ECO:0000259" key="9">
    <source>
        <dbReference type="Pfam" id="PF22597"/>
    </source>
</evidence>
<evidence type="ECO:0000259" key="7">
    <source>
        <dbReference type="Pfam" id="PF18198"/>
    </source>
</evidence>
<accession>A0AAW1U1Q0</accession>
<evidence type="ECO:0000259" key="5">
    <source>
        <dbReference type="Pfam" id="PF12780"/>
    </source>
</evidence>
<feature type="domain" description="Dynein heavy chain coiled coil stalk" evidence="4">
    <location>
        <begin position="633"/>
        <end position="974"/>
    </location>
</feature>
<dbReference type="Pfam" id="PF12780">
    <property type="entry name" value="AAA_8"/>
    <property type="match status" value="1"/>
</dbReference>
<dbReference type="Pfam" id="PF18199">
    <property type="entry name" value="Dynein_C"/>
    <property type="match status" value="1"/>
</dbReference>
<dbReference type="InterPro" id="IPR004273">
    <property type="entry name" value="Dynein_heavy_D6_P-loop"/>
</dbReference>
<feature type="domain" description="Dynein heavy chain C-terminal" evidence="8">
    <location>
        <begin position="1793"/>
        <end position="2054"/>
    </location>
</feature>
<proteinExistence type="inferred from homology"/>
<dbReference type="Gene3D" id="3.40.50.300">
    <property type="entry name" value="P-loop containing nucleotide triphosphate hydrolases"/>
    <property type="match status" value="3"/>
</dbReference>